<feature type="compositionally biased region" description="Basic and acidic residues" evidence="2">
    <location>
        <begin position="242"/>
        <end position="253"/>
    </location>
</feature>
<evidence type="ECO:0000313" key="4">
    <source>
        <dbReference type="EMBL" id="KAK5981859.1"/>
    </source>
</evidence>
<name>A0AAN8J2T4_TRICO</name>
<evidence type="ECO:0000259" key="3">
    <source>
        <dbReference type="SMART" id="SM00322"/>
    </source>
</evidence>
<dbReference type="Pfam" id="PF00013">
    <property type="entry name" value="KH_1"/>
    <property type="match status" value="1"/>
</dbReference>
<comment type="caution">
    <text evidence="4">The sequence shown here is derived from an EMBL/GenBank/DDBJ whole genome shotgun (WGS) entry which is preliminary data.</text>
</comment>
<dbReference type="AlphaFoldDB" id="A0AAN8J2T4"/>
<sequence>MYGSLSESTVLSSADPRPTPVSTFFEASEDFIEFLSGRTGMHEVLLHEDTANVEIKTEQGGFGITHLPGEPVMPIEMSLRKCYYDVEFSKCLRLSSLISRCTASQELYLSAVQYALLHETKLAILRSAGLCDIFMDYGGRVCLYGCVESVVEGHMAIKRMFIEQGLGEPRTRPPSAPPDSNNNHARSTMYNPATSNKKPGNEDWSGRGNSIDQSCSHYSLKNVSCHLSPGSGLSTPSTAVAAEDHSKTNTEEQPRKSIKFFVSLADAPRLIGTRGTNKRRIEQVTGCTIVLHTEKKDNGEFPIEVFATSSKRCEIARQHILGYLASGRSTSEDMGSSTSKREMRARPKVHLDISPQKLTKKHND</sequence>
<proteinExistence type="predicted"/>
<dbReference type="GO" id="GO:0003723">
    <property type="term" value="F:RNA binding"/>
    <property type="evidence" value="ECO:0007669"/>
    <property type="project" value="UniProtKB-UniRule"/>
</dbReference>
<dbReference type="PROSITE" id="PS50084">
    <property type="entry name" value="KH_TYPE_1"/>
    <property type="match status" value="1"/>
</dbReference>
<keyword evidence="5" id="KW-1185">Reference proteome</keyword>
<dbReference type="CDD" id="cd00105">
    <property type="entry name" value="KH-I"/>
    <property type="match status" value="1"/>
</dbReference>
<feature type="domain" description="K Homology" evidence="3">
    <location>
        <begin position="254"/>
        <end position="325"/>
    </location>
</feature>
<dbReference type="InterPro" id="IPR004087">
    <property type="entry name" value="KH_dom"/>
</dbReference>
<feature type="region of interest" description="Disordered" evidence="2">
    <location>
        <begin position="234"/>
        <end position="253"/>
    </location>
</feature>
<dbReference type="InterPro" id="IPR004088">
    <property type="entry name" value="KH_dom_type_1"/>
</dbReference>
<feature type="region of interest" description="Disordered" evidence="2">
    <location>
        <begin position="327"/>
        <end position="364"/>
    </location>
</feature>
<feature type="compositionally biased region" description="Polar residues" evidence="2">
    <location>
        <begin position="178"/>
        <end position="198"/>
    </location>
</feature>
<evidence type="ECO:0000256" key="1">
    <source>
        <dbReference type="PROSITE-ProRule" id="PRU00117"/>
    </source>
</evidence>
<feature type="compositionally biased region" description="Basic and acidic residues" evidence="2">
    <location>
        <begin position="339"/>
        <end position="351"/>
    </location>
</feature>
<protein>
    <recommendedName>
        <fullName evidence="3">K Homology domain-containing protein</fullName>
    </recommendedName>
</protein>
<evidence type="ECO:0000256" key="2">
    <source>
        <dbReference type="SAM" id="MobiDB-lite"/>
    </source>
</evidence>
<feature type="compositionally biased region" description="Polar residues" evidence="2">
    <location>
        <begin position="327"/>
        <end position="338"/>
    </location>
</feature>
<gene>
    <name evidence="4" type="ORF">GCK32_007202</name>
</gene>
<dbReference type="SMART" id="SM00322">
    <property type="entry name" value="KH"/>
    <property type="match status" value="1"/>
</dbReference>
<evidence type="ECO:0000313" key="5">
    <source>
        <dbReference type="Proteomes" id="UP001331761"/>
    </source>
</evidence>
<accession>A0AAN8J2T4</accession>
<dbReference type="SUPFAM" id="SSF54791">
    <property type="entry name" value="Eukaryotic type KH-domain (KH-domain type I)"/>
    <property type="match status" value="1"/>
</dbReference>
<keyword evidence="1" id="KW-0694">RNA-binding</keyword>
<organism evidence="4 5">
    <name type="scientific">Trichostrongylus colubriformis</name>
    <name type="common">Black scour worm</name>
    <dbReference type="NCBI Taxonomy" id="6319"/>
    <lineage>
        <taxon>Eukaryota</taxon>
        <taxon>Metazoa</taxon>
        <taxon>Ecdysozoa</taxon>
        <taxon>Nematoda</taxon>
        <taxon>Chromadorea</taxon>
        <taxon>Rhabditida</taxon>
        <taxon>Rhabditina</taxon>
        <taxon>Rhabditomorpha</taxon>
        <taxon>Strongyloidea</taxon>
        <taxon>Trichostrongylidae</taxon>
        <taxon>Trichostrongylus</taxon>
    </lineage>
</organism>
<dbReference type="InterPro" id="IPR036612">
    <property type="entry name" value="KH_dom_type_1_sf"/>
</dbReference>
<dbReference type="Proteomes" id="UP001331761">
    <property type="component" value="Unassembled WGS sequence"/>
</dbReference>
<feature type="region of interest" description="Disordered" evidence="2">
    <location>
        <begin position="167"/>
        <end position="208"/>
    </location>
</feature>
<reference evidence="4 5" key="1">
    <citation type="submission" date="2019-10" db="EMBL/GenBank/DDBJ databases">
        <title>Assembly and Annotation for the nematode Trichostrongylus colubriformis.</title>
        <authorList>
            <person name="Martin J."/>
        </authorList>
    </citation>
    <scope>NUCLEOTIDE SEQUENCE [LARGE SCALE GENOMIC DNA]</scope>
    <source>
        <strain evidence="4">G859</strain>
        <tissue evidence="4">Whole worm</tissue>
    </source>
</reference>
<dbReference type="Gene3D" id="3.30.1370.10">
    <property type="entry name" value="K Homology domain, type 1"/>
    <property type="match status" value="1"/>
</dbReference>
<dbReference type="EMBL" id="WIXE01005819">
    <property type="protein sequence ID" value="KAK5981859.1"/>
    <property type="molecule type" value="Genomic_DNA"/>
</dbReference>